<sequence length="153" mass="17397">MAHESKPDPVEDYRNIQREVKEWEKYLNDNVGYFAFTFAVASLGTSMPQLWAMISLVFIVAGHVVNKKGKMATLERVVALRKKSDSEYYAFVEKEARRTISVKRSIPFVIGYVTLVVIMLAPALMPGDWVSFLYGGKPYLDFSTLTLRHGVEI</sequence>
<reference evidence="2 3" key="1">
    <citation type="submission" date="2018-03" db="EMBL/GenBank/DDBJ databases">
        <title>Complete genome sequence and methylome analysis of Pseudomonas mendocina NEB 698.</title>
        <authorList>
            <person name="Morgan R.D."/>
        </authorList>
    </citation>
    <scope>NUCLEOTIDE SEQUENCE [LARGE SCALE GENOMIC DNA]</scope>
    <source>
        <strain evidence="2 3">NEB698</strain>
    </source>
</reference>
<protein>
    <submittedName>
        <fullName evidence="2">Uncharacterized protein</fullName>
    </submittedName>
</protein>
<proteinExistence type="predicted"/>
<dbReference type="Proteomes" id="UP000238327">
    <property type="component" value="Chromosome"/>
</dbReference>
<dbReference type="OrthoDB" id="6195128at2"/>
<dbReference type="AlphaFoldDB" id="A0A2R3QRL0"/>
<feature type="transmembrane region" description="Helical" evidence="1">
    <location>
        <begin position="106"/>
        <end position="125"/>
    </location>
</feature>
<evidence type="ECO:0000313" key="2">
    <source>
        <dbReference type="EMBL" id="AVO54374.1"/>
    </source>
</evidence>
<keyword evidence="1" id="KW-0472">Membrane</keyword>
<name>A0A2R3QRL0_ECTME</name>
<gene>
    <name evidence="2" type="ORF">C7A17_16885</name>
</gene>
<evidence type="ECO:0000313" key="3">
    <source>
        <dbReference type="Proteomes" id="UP000238327"/>
    </source>
</evidence>
<dbReference type="RefSeq" id="WP_106739106.1">
    <property type="nucleotide sequence ID" value="NZ_CP027657.1"/>
</dbReference>
<evidence type="ECO:0000256" key="1">
    <source>
        <dbReference type="SAM" id="Phobius"/>
    </source>
</evidence>
<feature type="transmembrane region" description="Helical" evidence="1">
    <location>
        <begin position="33"/>
        <end position="61"/>
    </location>
</feature>
<keyword evidence="1" id="KW-0812">Transmembrane</keyword>
<accession>A0A2R3QRL0</accession>
<dbReference type="EMBL" id="CP027657">
    <property type="protein sequence ID" value="AVO54374.1"/>
    <property type="molecule type" value="Genomic_DNA"/>
</dbReference>
<organism evidence="2 3">
    <name type="scientific">Ectopseudomonas mendocina</name>
    <name type="common">Pseudomonas mendocina</name>
    <dbReference type="NCBI Taxonomy" id="300"/>
    <lineage>
        <taxon>Bacteria</taxon>
        <taxon>Pseudomonadati</taxon>
        <taxon>Pseudomonadota</taxon>
        <taxon>Gammaproteobacteria</taxon>
        <taxon>Pseudomonadales</taxon>
        <taxon>Pseudomonadaceae</taxon>
        <taxon>Ectopseudomonas</taxon>
    </lineage>
</organism>
<keyword evidence="1" id="KW-1133">Transmembrane helix</keyword>